<name>A0ABW6BQH6_9BACT</name>
<sequence>MVLFRYLITFLFLLLLFPALAQGPAQPVRLELPLDMEATDAEVIALPDSSLLVYYRVSNTWQTEASYNFSKFNHELEQVWSDTVNIAANSYYIRHYTEAPYTYFVFGEDDLQEYTFVKLNNKTGQLQHSHYELEPIDAVYEFNVLKGNYFVIGRNKKEKRPVLLHVNTSTKKVQLLPSVYGEESTFSDLLADPAQGRIYAVLSESNGRISRLQVKSFDAYGRLLNNRFILQQEDKTLLNAEITPGDSSQKMLFGTYGARDLRYNQGFFTTPVNTTMVDEEGNFYSMTQLENFFKYLKPRQEERTRRREAARLKSGKGPGYRYRLLLHDLIPFPDGYVMAAEVYYPQYRSSSSNWGLDRSFSLGRQEEAYKRTHVVVLGFTKEGRLLWDNAFPLKDVASYQLVHTVEVGRLPDGRVVVAYPKEEKIIYHIMDGSKFREEETELEILTYEENEKIQATFSPGIIRWYGDNFVAFGFQRIKPKAEASRTIFYLNKITFD</sequence>
<protein>
    <submittedName>
        <fullName evidence="2">Uncharacterized protein</fullName>
    </submittedName>
</protein>
<comment type="caution">
    <text evidence="2">The sequence shown here is derived from an EMBL/GenBank/DDBJ whole genome shotgun (WGS) entry which is preliminary data.</text>
</comment>
<keyword evidence="3" id="KW-1185">Reference proteome</keyword>
<feature type="signal peptide" evidence="1">
    <location>
        <begin position="1"/>
        <end position="21"/>
    </location>
</feature>
<evidence type="ECO:0000313" key="2">
    <source>
        <dbReference type="EMBL" id="MFD3000075.1"/>
    </source>
</evidence>
<keyword evidence="1" id="KW-0732">Signal</keyword>
<dbReference type="EMBL" id="JBHUOX010000004">
    <property type="protein sequence ID" value="MFD3000075.1"/>
    <property type="molecule type" value="Genomic_DNA"/>
</dbReference>
<proteinExistence type="predicted"/>
<evidence type="ECO:0000256" key="1">
    <source>
        <dbReference type="SAM" id="SignalP"/>
    </source>
</evidence>
<dbReference type="Proteomes" id="UP001597641">
    <property type="component" value="Unassembled WGS sequence"/>
</dbReference>
<feature type="chain" id="PRO_5047109594" evidence="1">
    <location>
        <begin position="22"/>
        <end position="496"/>
    </location>
</feature>
<reference evidence="3" key="1">
    <citation type="journal article" date="2019" name="Int. J. Syst. Evol. Microbiol.">
        <title>The Global Catalogue of Microorganisms (GCM) 10K type strain sequencing project: providing services to taxonomists for standard genome sequencing and annotation.</title>
        <authorList>
            <consortium name="The Broad Institute Genomics Platform"/>
            <consortium name="The Broad Institute Genome Sequencing Center for Infectious Disease"/>
            <person name="Wu L."/>
            <person name="Ma J."/>
        </authorList>
    </citation>
    <scope>NUCLEOTIDE SEQUENCE [LARGE SCALE GENOMIC DNA]</scope>
    <source>
        <strain evidence="3">KCTC 23984</strain>
    </source>
</reference>
<accession>A0ABW6BQH6</accession>
<organism evidence="2 3">
    <name type="scientific">Pontibacter toksunensis</name>
    <dbReference type="NCBI Taxonomy" id="1332631"/>
    <lineage>
        <taxon>Bacteria</taxon>
        <taxon>Pseudomonadati</taxon>
        <taxon>Bacteroidota</taxon>
        <taxon>Cytophagia</taxon>
        <taxon>Cytophagales</taxon>
        <taxon>Hymenobacteraceae</taxon>
        <taxon>Pontibacter</taxon>
    </lineage>
</organism>
<evidence type="ECO:0000313" key="3">
    <source>
        <dbReference type="Proteomes" id="UP001597641"/>
    </source>
</evidence>
<dbReference type="RefSeq" id="WP_377482694.1">
    <property type="nucleotide sequence ID" value="NZ_JBHUOX010000004.1"/>
</dbReference>
<gene>
    <name evidence="2" type="ORF">ACFS7Z_06865</name>
</gene>